<keyword evidence="11" id="KW-0443">Lipid metabolism</keyword>
<comment type="cofactor">
    <cofactor evidence="1">
        <name>Ca(2+)</name>
        <dbReference type="ChEBI" id="CHEBI:29108"/>
    </cofactor>
</comment>
<evidence type="ECO:0000256" key="12">
    <source>
        <dbReference type="ARBA" id="ARBA00023136"/>
    </source>
</evidence>
<name>A0A397UD94_9GLOM</name>
<dbReference type="CDD" id="cd00519">
    <property type="entry name" value="Lipase_3"/>
    <property type="match status" value="1"/>
</dbReference>
<keyword evidence="8" id="KW-0106">Calcium</keyword>
<evidence type="ECO:0000259" key="16">
    <source>
        <dbReference type="Pfam" id="PF01764"/>
    </source>
</evidence>
<dbReference type="PANTHER" id="PTHR45792">
    <property type="entry name" value="DIACYLGLYCEROL LIPASE HOMOLOG-RELATED"/>
    <property type="match status" value="1"/>
</dbReference>
<keyword evidence="9" id="KW-0442">Lipid degradation</keyword>
<proteinExistence type="predicted"/>
<dbReference type="GO" id="GO:0046340">
    <property type="term" value="P:diacylglycerol catabolic process"/>
    <property type="evidence" value="ECO:0007669"/>
    <property type="project" value="TreeGrafter"/>
</dbReference>
<dbReference type="InterPro" id="IPR052214">
    <property type="entry name" value="DAG_Lipase-Related"/>
</dbReference>
<keyword evidence="5 15" id="KW-0812">Transmembrane</keyword>
<dbReference type="Pfam" id="PF01764">
    <property type="entry name" value="Lipase_3"/>
    <property type="match status" value="1"/>
</dbReference>
<evidence type="ECO:0000256" key="13">
    <source>
        <dbReference type="ARBA" id="ARBA00024531"/>
    </source>
</evidence>
<keyword evidence="7" id="KW-0378">Hydrolase</keyword>
<comment type="subcellular location">
    <subcellularLocation>
        <location evidence="2">Cell membrane</location>
        <topology evidence="2">Multi-pass membrane protein</topology>
    </subcellularLocation>
</comment>
<evidence type="ECO:0000256" key="5">
    <source>
        <dbReference type="ARBA" id="ARBA00022692"/>
    </source>
</evidence>
<evidence type="ECO:0000256" key="6">
    <source>
        <dbReference type="ARBA" id="ARBA00022723"/>
    </source>
</evidence>
<keyword evidence="3" id="KW-1003">Cell membrane</keyword>
<organism evidence="17 18">
    <name type="scientific">Gigaspora rosea</name>
    <dbReference type="NCBI Taxonomy" id="44941"/>
    <lineage>
        <taxon>Eukaryota</taxon>
        <taxon>Fungi</taxon>
        <taxon>Fungi incertae sedis</taxon>
        <taxon>Mucoromycota</taxon>
        <taxon>Glomeromycotina</taxon>
        <taxon>Glomeromycetes</taxon>
        <taxon>Diversisporales</taxon>
        <taxon>Gigasporaceae</taxon>
        <taxon>Gigaspora</taxon>
    </lineage>
</organism>
<dbReference type="GO" id="GO:0005886">
    <property type="term" value="C:plasma membrane"/>
    <property type="evidence" value="ECO:0007669"/>
    <property type="project" value="UniProtKB-SubCell"/>
</dbReference>
<accession>A0A397UD94</accession>
<evidence type="ECO:0000313" key="17">
    <source>
        <dbReference type="EMBL" id="RIB05323.1"/>
    </source>
</evidence>
<evidence type="ECO:0000256" key="7">
    <source>
        <dbReference type="ARBA" id="ARBA00022801"/>
    </source>
</evidence>
<dbReference type="EC" id="3.1.1.116" evidence="14"/>
<evidence type="ECO:0000256" key="1">
    <source>
        <dbReference type="ARBA" id="ARBA00001913"/>
    </source>
</evidence>
<keyword evidence="18" id="KW-1185">Reference proteome</keyword>
<evidence type="ECO:0000256" key="11">
    <source>
        <dbReference type="ARBA" id="ARBA00023098"/>
    </source>
</evidence>
<evidence type="ECO:0000256" key="15">
    <source>
        <dbReference type="SAM" id="Phobius"/>
    </source>
</evidence>
<dbReference type="GO" id="GO:0019369">
    <property type="term" value="P:arachidonate metabolic process"/>
    <property type="evidence" value="ECO:0007669"/>
    <property type="project" value="TreeGrafter"/>
</dbReference>
<evidence type="ECO:0000256" key="14">
    <source>
        <dbReference type="ARBA" id="ARBA00026104"/>
    </source>
</evidence>
<dbReference type="Gene3D" id="3.40.50.1820">
    <property type="entry name" value="alpha/beta hydrolase"/>
    <property type="match status" value="1"/>
</dbReference>
<dbReference type="InterPro" id="IPR002921">
    <property type="entry name" value="Fungal_lipase-type"/>
</dbReference>
<dbReference type="EMBL" id="QKWP01002001">
    <property type="protein sequence ID" value="RIB05323.1"/>
    <property type="molecule type" value="Genomic_DNA"/>
</dbReference>
<evidence type="ECO:0000256" key="4">
    <source>
        <dbReference type="ARBA" id="ARBA00022553"/>
    </source>
</evidence>
<keyword evidence="12 15" id="KW-0472">Membrane</keyword>
<evidence type="ECO:0000256" key="9">
    <source>
        <dbReference type="ARBA" id="ARBA00022963"/>
    </source>
</evidence>
<evidence type="ECO:0000256" key="3">
    <source>
        <dbReference type="ARBA" id="ARBA00022475"/>
    </source>
</evidence>
<protein>
    <recommendedName>
        <fullName evidence="14">sn-1-specific diacylglycerol lipase</fullName>
        <ecNumber evidence="14">3.1.1.116</ecNumber>
    </recommendedName>
</protein>
<evidence type="ECO:0000256" key="8">
    <source>
        <dbReference type="ARBA" id="ARBA00022837"/>
    </source>
</evidence>
<evidence type="ECO:0000313" key="18">
    <source>
        <dbReference type="Proteomes" id="UP000266673"/>
    </source>
</evidence>
<evidence type="ECO:0000256" key="10">
    <source>
        <dbReference type="ARBA" id="ARBA00022989"/>
    </source>
</evidence>
<feature type="transmembrane region" description="Helical" evidence="15">
    <location>
        <begin position="542"/>
        <end position="564"/>
    </location>
</feature>
<sequence>MLSKIDKPTVDYDANKVTGGASEPPQILIVSPSEITHNDKSLCNNISETDSITQPSSTNKPLIIIAEDESEKDSKTSCIDNSMALVNKTHSDLAVAITNITTVSRVGLDIASFISQFALGTVKISTSLGLDIARTMTGVVSDRIVQATKDEDGGIIDVSASLLHRTLSLTEQIALAGLEFTSETVQLALGTASESMNIIDTLFGTTDAAKALAEFVQLVKREWDSLYEGDDKLIVEPNEYGAFKVVKALTAWTCLQYVTSERFDRNLGGWKQVKLVGLSDICNDWVHVNDDDFSVYDELESICFEDEEDEVVVVGQNKPSGSNNIVVGDLTPRDEIPEFKFNMDEDQTKRLSDLFMETTKRFSNPYLQEHETQTKKEKLFNLLHNLKRYSKFSSSAYDIRNALIGGIPLPLLVQRTKEKGRLHRFNFARSAEIASESVVGSSYQRSVTNSGSYQPTYFLIRDHTTKSIILALRGTMSIHDLIVDLTCEYEDFQFPEDIQRGDNLTKYQIHKGMLKVAKAIATPGQSGIFEALKREMEANDDYGLVLVGHSLGAGVASLLAILLASPKTCMTTRKSRLPLGRKVHAYAFATPCVMSGALSKRVQPLITSVAYCNDVVCRLSLGHVLDLRNMVRFLSSNKSKTGEDGEDGEVREETASKIIKKFIDYQSRSFSDDERGRETREEFENWFWKVRNDCSPYMQNQKLYPPGKVYWIVGNRVPYCEDNDQEDLDEKEDMEREPILEEKTNKQYFMLDVDVEKIFAEVAFSPRMMMDHLPHFYENVLKSL</sequence>
<feature type="domain" description="Fungal lipase-type" evidence="16">
    <location>
        <begin position="470"/>
        <end position="620"/>
    </location>
</feature>
<dbReference type="OrthoDB" id="438440at2759"/>
<dbReference type="SUPFAM" id="SSF53474">
    <property type="entry name" value="alpha/beta-Hydrolases"/>
    <property type="match status" value="1"/>
</dbReference>
<dbReference type="PANTHER" id="PTHR45792:SF8">
    <property type="entry name" value="DIACYLGLYCEROL LIPASE-ALPHA"/>
    <property type="match status" value="1"/>
</dbReference>
<keyword evidence="6" id="KW-0479">Metal-binding</keyword>
<comment type="catalytic activity">
    <reaction evidence="13">
        <text>a 1,2-diacyl-sn-glycerol + H2O = a 2-acylglycerol + a fatty acid + H(+)</text>
        <dbReference type="Rhea" id="RHEA:33275"/>
        <dbReference type="ChEBI" id="CHEBI:15377"/>
        <dbReference type="ChEBI" id="CHEBI:15378"/>
        <dbReference type="ChEBI" id="CHEBI:17389"/>
        <dbReference type="ChEBI" id="CHEBI:17815"/>
        <dbReference type="ChEBI" id="CHEBI:28868"/>
        <dbReference type="EC" id="3.1.1.116"/>
    </reaction>
    <physiologicalReaction direction="left-to-right" evidence="13">
        <dbReference type="Rhea" id="RHEA:33276"/>
    </physiologicalReaction>
</comment>
<dbReference type="AlphaFoldDB" id="A0A397UD94"/>
<dbReference type="InterPro" id="IPR029058">
    <property type="entry name" value="AB_hydrolase_fold"/>
</dbReference>
<dbReference type="GO" id="GO:0046872">
    <property type="term" value="F:metal ion binding"/>
    <property type="evidence" value="ECO:0007669"/>
    <property type="project" value="UniProtKB-KW"/>
</dbReference>
<evidence type="ECO:0000256" key="2">
    <source>
        <dbReference type="ARBA" id="ARBA00004651"/>
    </source>
</evidence>
<dbReference type="GO" id="GO:0016298">
    <property type="term" value="F:lipase activity"/>
    <property type="evidence" value="ECO:0007669"/>
    <property type="project" value="TreeGrafter"/>
</dbReference>
<reference evidence="17 18" key="1">
    <citation type="submission" date="2018-06" db="EMBL/GenBank/DDBJ databases">
        <title>Comparative genomics reveals the genomic features of Rhizophagus irregularis, R. cerebriforme, R. diaphanum and Gigaspora rosea, and their symbiotic lifestyle signature.</title>
        <authorList>
            <person name="Morin E."/>
            <person name="San Clemente H."/>
            <person name="Chen E.C.H."/>
            <person name="De La Providencia I."/>
            <person name="Hainaut M."/>
            <person name="Kuo A."/>
            <person name="Kohler A."/>
            <person name="Murat C."/>
            <person name="Tang N."/>
            <person name="Roy S."/>
            <person name="Loubradou J."/>
            <person name="Henrissat B."/>
            <person name="Grigoriev I.V."/>
            <person name="Corradi N."/>
            <person name="Roux C."/>
            <person name="Martin F.M."/>
        </authorList>
    </citation>
    <scope>NUCLEOTIDE SEQUENCE [LARGE SCALE GENOMIC DNA]</scope>
    <source>
        <strain evidence="17 18">DAOM 194757</strain>
    </source>
</reference>
<gene>
    <name evidence="17" type="ORF">C2G38_2118657</name>
</gene>
<keyword evidence="4" id="KW-0597">Phosphoprotein</keyword>
<keyword evidence="10 15" id="KW-1133">Transmembrane helix</keyword>
<comment type="caution">
    <text evidence="17">The sequence shown here is derived from an EMBL/GenBank/DDBJ whole genome shotgun (WGS) entry which is preliminary data.</text>
</comment>
<dbReference type="Proteomes" id="UP000266673">
    <property type="component" value="Unassembled WGS sequence"/>
</dbReference>